<accession>A0A1J0GFS3</accession>
<dbReference type="SUPFAM" id="SSF56281">
    <property type="entry name" value="Metallo-hydrolase/oxidoreductase"/>
    <property type="match status" value="1"/>
</dbReference>
<organism evidence="4 5">
    <name type="scientific">Clostridium estertheticum subsp. estertheticum</name>
    <dbReference type="NCBI Taxonomy" id="1552"/>
    <lineage>
        <taxon>Bacteria</taxon>
        <taxon>Bacillati</taxon>
        <taxon>Bacillota</taxon>
        <taxon>Clostridia</taxon>
        <taxon>Eubacteriales</taxon>
        <taxon>Clostridiaceae</taxon>
        <taxon>Clostridium</taxon>
    </lineage>
</organism>
<dbReference type="Gene3D" id="3.60.15.10">
    <property type="entry name" value="Ribonuclease Z/Hydroxyacylglutathione hydrolase-like"/>
    <property type="match status" value="1"/>
</dbReference>
<dbReference type="Gene3D" id="3.40.50.10890">
    <property type="match status" value="1"/>
</dbReference>
<dbReference type="SMART" id="SM01027">
    <property type="entry name" value="Beta-Casp"/>
    <property type="match status" value="1"/>
</dbReference>
<dbReference type="STRING" id="1552.A7L45_08875"/>
<dbReference type="SMART" id="SM00849">
    <property type="entry name" value="Lactamase_B"/>
    <property type="match status" value="1"/>
</dbReference>
<dbReference type="CDD" id="cd16295">
    <property type="entry name" value="TTHA0252-CPSF-like_MBL-fold"/>
    <property type="match status" value="1"/>
</dbReference>
<dbReference type="Pfam" id="PF10996">
    <property type="entry name" value="Beta-Casp"/>
    <property type="match status" value="1"/>
</dbReference>
<dbReference type="GO" id="GO:0004521">
    <property type="term" value="F:RNA endonuclease activity"/>
    <property type="evidence" value="ECO:0007669"/>
    <property type="project" value="TreeGrafter"/>
</dbReference>
<dbReference type="Pfam" id="PF07521">
    <property type="entry name" value="RMMBL"/>
    <property type="match status" value="1"/>
</dbReference>
<dbReference type="GO" id="GO:0016787">
    <property type="term" value="F:hydrolase activity"/>
    <property type="evidence" value="ECO:0007669"/>
    <property type="project" value="UniProtKB-KW"/>
</dbReference>
<keyword evidence="1 4" id="KW-0378">Hydrolase</keyword>
<dbReference type="KEGG" id="ceu:A7L45_08875"/>
<dbReference type="GeneID" id="83592599"/>
<gene>
    <name evidence="4" type="ORF">A7L45_08875</name>
</gene>
<evidence type="ECO:0000259" key="3">
    <source>
        <dbReference type="SMART" id="SM01027"/>
    </source>
</evidence>
<dbReference type="InterPro" id="IPR022712">
    <property type="entry name" value="Beta_Casp"/>
</dbReference>
<reference evidence="5" key="1">
    <citation type="journal article" date="2016" name="Front. Microbiol.">
        <title>Complete Genome Sequence of Clostridium estertheticum DSM 8809, a Microbe Identified in Spoiled Vacuum Packed Beef.</title>
        <authorList>
            <person name="Yu Z."/>
            <person name="Gunn L."/>
            <person name="Brennan E."/>
            <person name="Reid R."/>
            <person name="Wall P.G."/>
            <person name="Gaora O.P."/>
            <person name="Hurley D."/>
            <person name="Bolton D."/>
            <person name="Fanning S."/>
        </authorList>
    </citation>
    <scope>NUCLEOTIDE SEQUENCE [LARGE SCALE GENOMIC DNA]</scope>
    <source>
        <strain evidence="5">DSM 8809</strain>
    </source>
</reference>
<proteinExistence type="predicted"/>
<dbReference type="InterPro" id="IPR001279">
    <property type="entry name" value="Metallo-B-lactamas"/>
</dbReference>
<sequence>MKIQFYGAAKTVTGSCHILHINGKTVLLDCGLYQGKGEKVFANETFDFNPKEVDYVILSHAHIDHSGRIPLLYKMGFKGEILSTQATMDLCSIMLPDSGHIHESEVDWKNRKRKRQGLKTLEPLYTFKLAELSLSLFRAFPYDEMIDVFDGLKIRFRDAGHLLGSAIVELYMTEKDQEEVKLVYSGDLGNLNKSIIKDPTIINHTDYLIIETTYGNRVHPEIKEDLKALLKIIKETFARGGNVIIPSFAVGRTQEILYELNKYVENEDLLDIKVYIDSPLAIQATKVFESHNEDYDNEAKELVMKGEYPFRFDGLRFSVSANDSMEINKIQSNVIVISASGMCDAGRIKHHLKYNLWREESSIVFVGYQAEGTLGRNIVGGAKTVKIFGEQIAVKAHIYNLEGLSGHADRNGLFNWIEGFMDKPKEILLVHGDKEAQDSFKQLLDSKGYSARIVESGEEFYINEKANKVSKIEKTYGTDKAYKTYKADENLRKKLIKDIKAINNIEGLKKVDLLDIIKDIIYDEKESDNILK</sequence>
<dbReference type="Proteomes" id="UP000182569">
    <property type="component" value="Chromosome"/>
</dbReference>
<dbReference type="InterPro" id="IPR036866">
    <property type="entry name" value="RibonucZ/Hydroxyglut_hydro"/>
</dbReference>
<evidence type="ECO:0000259" key="2">
    <source>
        <dbReference type="SMART" id="SM00849"/>
    </source>
</evidence>
<feature type="domain" description="Metallo-beta-lactamase" evidence="2">
    <location>
        <begin position="13"/>
        <end position="241"/>
    </location>
</feature>
<dbReference type="AlphaFoldDB" id="A0A1J0GFS3"/>
<keyword evidence="5" id="KW-1185">Reference proteome</keyword>
<dbReference type="InterPro" id="IPR011108">
    <property type="entry name" value="RMMBL"/>
</dbReference>
<protein>
    <submittedName>
        <fullName evidence="4">MBL fold hydrolase</fullName>
    </submittedName>
</protein>
<evidence type="ECO:0000313" key="4">
    <source>
        <dbReference type="EMBL" id="APC40173.1"/>
    </source>
</evidence>
<dbReference type="EMBL" id="CP015756">
    <property type="protein sequence ID" value="APC40173.1"/>
    <property type="molecule type" value="Genomic_DNA"/>
</dbReference>
<dbReference type="PANTHER" id="PTHR11203:SF37">
    <property type="entry name" value="INTEGRATOR COMPLEX SUBUNIT 11"/>
    <property type="match status" value="1"/>
</dbReference>
<dbReference type="RefSeq" id="WP_071612464.1">
    <property type="nucleotide sequence ID" value="NZ_CP015756.1"/>
</dbReference>
<evidence type="ECO:0000256" key="1">
    <source>
        <dbReference type="ARBA" id="ARBA00022801"/>
    </source>
</evidence>
<evidence type="ECO:0000313" key="5">
    <source>
        <dbReference type="Proteomes" id="UP000182569"/>
    </source>
</evidence>
<dbReference type="OrthoDB" id="9803916at2"/>
<dbReference type="PANTHER" id="PTHR11203">
    <property type="entry name" value="CLEAVAGE AND POLYADENYLATION SPECIFICITY FACTOR FAMILY MEMBER"/>
    <property type="match status" value="1"/>
</dbReference>
<feature type="domain" description="Beta-Casp" evidence="3">
    <location>
        <begin position="253"/>
        <end position="378"/>
    </location>
</feature>
<dbReference type="Pfam" id="PF00753">
    <property type="entry name" value="Lactamase_B"/>
    <property type="match status" value="1"/>
</dbReference>
<dbReference type="InterPro" id="IPR050698">
    <property type="entry name" value="MBL"/>
</dbReference>
<name>A0A1J0GFS3_9CLOT</name>